<organism evidence="3 4">
    <name type="scientific">Thalassiosira pseudonana</name>
    <name type="common">Marine diatom</name>
    <name type="synonym">Cyclotella nana</name>
    <dbReference type="NCBI Taxonomy" id="35128"/>
    <lineage>
        <taxon>Eukaryota</taxon>
        <taxon>Sar</taxon>
        <taxon>Stramenopiles</taxon>
        <taxon>Ochrophyta</taxon>
        <taxon>Bacillariophyta</taxon>
        <taxon>Coscinodiscophyceae</taxon>
        <taxon>Thalassiosirophycidae</taxon>
        <taxon>Thalassiosirales</taxon>
        <taxon>Thalassiosiraceae</taxon>
        <taxon>Thalassiosira</taxon>
    </lineage>
</organism>
<gene>
    <name evidence="3" type="ORF">THAPSDRAFT_18047</name>
</gene>
<dbReference type="PaxDb" id="35128-Thaps18047"/>
<dbReference type="PANTHER" id="PTHR14969:SF13">
    <property type="entry name" value="AT30094P"/>
    <property type="match status" value="1"/>
</dbReference>
<feature type="non-terminal residue" evidence="3">
    <location>
        <position position="149"/>
    </location>
</feature>
<evidence type="ECO:0000256" key="1">
    <source>
        <dbReference type="SAM" id="Phobius"/>
    </source>
</evidence>
<keyword evidence="1" id="KW-0472">Membrane</keyword>
<dbReference type="Gene3D" id="1.20.144.10">
    <property type="entry name" value="Phosphatidic acid phosphatase type 2/haloperoxidase"/>
    <property type="match status" value="1"/>
</dbReference>
<dbReference type="AlphaFoldDB" id="B8CEE4"/>
<dbReference type="Proteomes" id="UP000001449">
    <property type="component" value="Chromosome 17"/>
</dbReference>
<dbReference type="PANTHER" id="PTHR14969">
    <property type="entry name" value="SPHINGOSINE-1-PHOSPHATE PHOSPHOHYDROLASE"/>
    <property type="match status" value="1"/>
</dbReference>
<feature type="transmembrane region" description="Helical" evidence="1">
    <location>
        <begin position="25"/>
        <end position="43"/>
    </location>
</feature>
<proteinExistence type="predicted"/>
<dbReference type="GO" id="GO:0047874">
    <property type="term" value="F:dolichyldiphosphatase activity"/>
    <property type="evidence" value="ECO:0007669"/>
    <property type="project" value="UniProtKB-EC"/>
</dbReference>
<keyword evidence="4" id="KW-1185">Reference proteome</keyword>
<dbReference type="SUPFAM" id="SSF48317">
    <property type="entry name" value="Acid phosphatase/Vanadium-dependent haloperoxidase"/>
    <property type="match status" value="1"/>
</dbReference>
<reference evidence="3 4" key="2">
    <citation type="journal article" date="2008" name="Nature">
        <title>The Phaeodactylum genome reveals the evolutionary history of diatom genomes.</title>
        <authorList>
            <person name="Bowler C."/>
            <person name="Allen A.E."/>
            <person name="Badger J.H."/>
            <person name="Grimwood J."/>
            <person name="Jabbari K."/>
            <person name="Kuo A."/>
            <person name="Maheswari U."/>
            <person name="Martens C."/>
            <person name="Maumus F."/>
            <person name="Otillar R.P."/>
            <person name="Rayko E."/>
            <person name="Salamov A."/>
            <person name="Vandepoele K."/>
            <person name="Beszteri B."/>
            <person name="Gruber A."/>
            <person name="Heijde M."/>
            <person name="Katinka M."/>
            <person name="Mock T."/>
            <person name="Valentin K."/>
            <person name="Verret F."/>
            <person name="Berges J.A."/>
            <person name="Brownlee C."/>
            <person name="Cadoret J.P."/>
            <person name="Chiovitti A."/>
            <person name="Choi C.J."/>
            <person name="Coesel S."/>
            <person name="De Martino A."/>
            <person name="Detter J.C."/>
            <person name="Durkin C."/>
            <person name="Falciatore A."/>
            <person name="Fournet J."/>
            <person name="Haruta M."/>
            <person name="Huysman M.J."/>
            <person name="Jenkins B.D."/>
            <person name="Jiroutova K."/>
            <person name="Jorgensen R.E."/>
            <person name="Joubert Y."/>
            <person name="Kaplan A."/>
            <person name="Kroger N."/>
            <person name="Kroth P.G."/>
            <person name="La Roche J."/>
            <person name="Lindquist E."/>
            <person name="Lommer M."/>
            <person name="Martin-Jezequel V."/>
            <person name="Lopez P.J."/>
            <person name="Lucas S."/>
            <person name="Mangogna M."/>
            <person name="McGinnis K."/>
            <person name="Medlin L.K."/>
            <person name="Montsant A."/>
            <person name="Oudot-Le Secq M.P."/>
            <person name="Napoli C."/>
            <person name="Obornik M."/>
            <person name="Parker M.S."/>
            <person name="Petit J.L."/>
            <person name="Porcel B.M."/>
            <person name="Poulsen N."/>
            <person name="Robison M."/>
            <person name="Rychlewski L."/>
            <person name="Rynearson T.A."/>
            <person name="Schmutz J."/>
            <person name="Shapiro H."/>
            <person name="Siaut M."/>
            <person name="Stanley M."/>
            <person name="Sussman M.R."/>
            <person name="Taylor A.R."/>
            <person name="Vardi A."/>
            <person name="von Dassow P."/>
            <person name="Vyverman W."/>
            <person name="Willis A."/>
            <person name="Wyrwicz L.S."/>
            <person name="Rokhsar D.S."/>
            <person name="Weissenbach J."/>
            <person name="Armbrust E.V."/>
            <person name="Green B.R."/>
            <person name="Van de Peer Y."/>
            <person name="Grigoriev I.V."/>
        </authorList>
    </citation>
    <scope>NUCLEOTIDE SEQUENCE [LARGE SCALE GENOMIC DNA]</scope>
    <source>
        <strain evidence="3 4">CCMP1335</strain>
    </source>
</reference>
<dbReference type="HOGENOM" id="CLU_1754579_0_0_1"/>
<dbReference type="GO" id="GO:0042392">
    <property type="term" value="F:sphingosine-1-phosphate phosphatase activity"/>
    <property type="evidence" value="ECO:0000318"/>
    <property type="project" value="GO_Central"/>
</dbReference>
<sequence>ALLSLTPPFGVCALVTSVFFQKDVVAAYLLVGSLLTAAISSAIKRVLKHPRPPRYDDDGDVEYGMPSNHSCFAWFGATFVILYISSSAWKLFSKVWHHLHTSIAIVLFIGIALGCAYSRVYLGYHTANQVTAGSILGCALGVLWYRMFE</sequence>
<feature type="transmembrane region" description="Helical" evidence="1">
    <location>
        <begin position="72"/>
        <end position="92"/>
    </location>
</feature>
<reference evidence="3 4" key="1">
    <citation type="journal article" date="2004" name="Science">
        <title>The genome of the diatom Thalassiosira pseudonana: ecology, evolution, and metabolism.</title>
        <authorList>
            <person name="Armbrust E.V."/>
            <person name="Berges J.A."/>
            <person name="Bowler C."/>
            <person name="Green B.R."/>
            <person name="Martinez D."/>
            <person name="Putnam N.H."/>
            <person name="Zhou S."/>
            <person name="Allen A.E."/>
            <person name="Apt K.E."/>
            <person name="Bechner M."/>
            <person name="Brzezinski M.A."/>
            <person name="Chaal B.K."/>
            <person name="Chiovitti A."/>
            <person name="Davis A.K."/>
            <person name="Demarest M.S."/>
            <person name="Detter J.C."/>
            <person name="Glavina T."/>
            <person name="Goodstein D."/>
            <person name="Hadi M.Z."/>
            <person name="Hellsten U."/>
            <person name="Hildebrand M."/>
            <person name="Jenkins B.D."/>
            <person name="Jurka J."/>
            <person name="Kapitonov V.V."/>
            <person name="Kroger N."/>
            <person name="Lau W.W."/>
            <person name="Lane T.W."/>
            <person name="Larimer F.W."/>
            <person name="Lippmeier J.C."/>
            <person name="Lucas S."/>
            <person name="Medina M."/>
            <person name="Montsant A."/>
            <person name="Obornik M."/>
            <person name="Parker M.S."/>
            <person name="Palenik B."/>
            <person name="Pazour G.J."/>
            <person name="Richardson P.M."/>
            <person name="Rynearson T.A."/>
            <person name="Saito M.A."/>
            <person name="Schwartz D.C."/>
            <person name="Thamatrakoln K."/>
            <person name="Valentin K."/>
            <person name="Vardi A."/>
            <person name="Wilkerson F.P."/>
            <person name="Rokhsar D.S."/>
        </authorList>
    </citation>
    <scope>NUCLEOTIDE SEQUENCE [LARGE SCALE GENOMIC DNA]</scope>
    <source>
        <strain evidence="3 4">CCMP1335</strain>
    </source>
</reference>
<keyword evidence="3" id="KW-0378">Hydrolase</keyword>
<dbReference type="UniPathway" id="UPA00378"/>
<evidence type="ECO:0000259" key="2">
    <source>
        <dbReference type="SMART" id="SM00014"/>
    </source>
</evidence>
<evidence type="ECO:0000313" key="3">
    <source>
        <dbReference type="EMBL" id="EED88364.1"/>
    </source>
</evidence>
<accession>B8CEE4</accession>
<name>B8CEE4_THAPS</name>
<keyword evidence="1" id="KW-1133">Transmembrane helix</keyword>
<dbReference type="EC" id="3.6.1.43" evidence="3"/>
<feature type="transmembrane region" description="Helical" evidence="1">
    <location>
        <begin position="130"/>
        <end position="148"/>
    </location>
</feature>
<dbReference type="InterPro" id="IPR036938">
    <property type="entry name" value="PAP2/HPO_sf"/>
</dbReference>
<dbReference type="Pfam" id="PF01569">
    <property type="entry name" value="PAP2"/>
    <property type="match status" value="1"/>
</dbReference>
<feature type="domain" description="Phosphatidic acid phosphatase type 2/haloperoxidase" evidence="2">
    <location>
        <begin position="24"/>
        <end position="145"/>
    </location>
</feature>
<dbReference type="KEGG" id="tps:THAPSDRAFT_18047"/>
<dbReference type="eggNOG" id="KOG3146">
    <property type="taxonomic scope" value="Eukaryota"/>
</dbReference>
<dbReference type="InParanoid" id="B8CEE4"/>
<feature type="transmembrane region" description="Helical" evidence="1">
    <location>
        <begin position="98"/>
        <end position="118"/>
    </location>
</feature>
<dbReference type="RefSeq" id="XP_002294530.1">
    <property type="nucleotide sequence ID" value="XM_002294494.1"/>
</dbReference>
<evidence type="ECO:0000313" key="4">
    <source>
        <dbReference type="Proteomes" id="UP000001449"/>
    </source>
</evidence>
<dbReference type="SMART" id="SM00014">
    <property type="entry name" value="acidPPc"/>
    <property type="match status" value="1"/>
</dbReference>
<protein>
    <submittedName>
        <fullName evidence="3">Dolichylpyrophosphate phosphatase</fullName>
        <ecNumber evidence="3">3.6.1.43</ecNumber>
    </submittedName>
</protein>
<dbReference type="STRING" id="35128.B8CEE4"/>
<dbReference type="InterPro" id="IPR000326">
    <property type="entry name" value="PAP2/HPO"/>
</dbReference>
<keyword evidence="1" id="KW-0812">Transmembrane</keyword>
<dbReference type="GO" id="GO:0046839">
    <property type="term" value="P:phospholipid dephosphorylation"/>
    <property type="evidence" value="ECO:0000318"/>
    <property type="project" value="GO_Central"/>
</dbReference>
<dbReference type="GO" id="GO:0016020">
    <property type="term" value="C:membrane"/>
    <property type="evidence" value="ECO:0000318"/>
    <property type="project" value="GO_Central"/>
</dbReference>
<dbReference type="EMBL" id="CM000651">
    <property type="protein sequence ID" value="EED88364.1"/>
    <property type="molecule type" value="Genomic_DNA"/>
</dbReference>
<dbReference type="GeneID" id="7453095"/>
<feature type="non-terminal residue" evidence="3">
    <location>
        <position position="1"/>
    </location>
</feature>